<evidence type="ECO:0000256" key="2">
    <source>
        <dbReference type="SAM" id="MobiDB-lite"/>
    </source>
</evidence>
<dbReference type="OrthoDB" id="9816557at2"/>
<dbReference type="RefSeq" id="WP_057740060.1">
    <property type="nucleotide sequence ID" value="NZ_JQBW01000005.1"/>
</dbReference>
<dbReference type="NCBIfam" id="TIGR04320">
    <property type="entry name" value="Surf_Exclu_PgrA"/>
    <property type="match status" value="1"/>
</dbReference>
<evidence type="ECO:0000313" key="5">
    <source>
        <dbReference type="Proteomes" id="UP000050934"/>
    </source>
</evidence>
<feature type="region of interest" description="Disordered" evidence="2">
    <location>
        <begin position="55"/>
        <end position="89"/>
    </location>
</feature>
<dbReference type="InterPro" id="IPR027607">
    <property type="entry name" value="Surf_Exclu_SEC10/PgrA"/>
</dbReference>
<dbReference type="AlphaFoldDB" id="A0A0R2IBC0"/>
<comment type="caution">
    <text evidence="4">The sequence shown here is derived from an EMBL/GenBank/DDBJ whole genome shotgun (WGS) entry which is preliminary data.</text>
</comment>
<dbReference type="Pfam" id="PF19258">
    <property type="entry name" value="KxYKxGKxW_sig"/>
    <property type="match status" value="1"/>
</dbReference>
<dbReference type="Proteomes" id="UP000050934">
    <property type="component" value="Unassembled WGS sequence"/>
</dbReference>
<name>A0A0R2IBC0_9LACO</name>
<keyword evidence="5" id="KW-1185">Reference proteome</keyword>
<dbReference type="PATRIC" id="fig|396268.3.peg.1459"/>
<feature type="signal peptide" evidence="3">
    <location>
        <begin position="1"/>
        <end position="23"/>
    </location>
</feature>
<dbReference type="NCBIfam" id="TIGR03715">
    <property type="entry name" value="KxYKxGKxW"/>
    <property type="match status" value="1"/>
</dbReference>
<gene>
    <name evidence="4" type="ORF">IV45_GL001438</name>
</gene>
<evidence type="ECO:0000256" key="3">
    <source>
        <dbReference type="SAM" id="SignalP"/>
    </source>
</evidence>
<reference evidence="4 5" key="1">
    <citation type="journal article" date="2015" name="Genome Announc.">
        <title>Expanding the biotechnology potential of lactobacilli through comparative genomics of 213 strains and associated genera.</title>
        <authorList>
            <person name="Sun Z."/>
            <person name="Harris H.M."/>
            <person name="McCann A."/>
            <person name="Guo C."/>
            <person name="Argimon S."/>
            <person name="Zhang W."/>
            <person name="Yang X."/>
            <person name="Jeffery I.B."/>
            <person name="Cooney J.C."/>
            <person name="Kagawa T.F."/>
            <person name="Liu W."/>
            <person name="Song Y."/>
            <person name="Salvetti E."/>
            <person name="Wrobel A."/>
            <person name="Rasinkangas P."/>
            <person name="Parkhill J."/>
            <person name="Rea M.C."/>
            <person name="O'Sullivan O."/>
            <person name="Ritari J."/>
            <person name="Douillard F.P."/>
            <person name="Paul Ross R."/>
            <person name="Yang R."/>
            <person name="Briner A.E."/>
            <person name="Felis G.E."/>
            <person name="de Vos W.M."/>
            <person name="Barrangou R."/>
            <person name="Klaenhammer T.R."/>
            <person name="Caufield P.W."/>
            <person name="Cui Y."/>
            <person name="Zhang H."/>
            <person name="O'Toole P.W."/>
        </authorList>
    </citation>
    <scope>NUCLEOTIDE SEQUENCE [LARGE SCALE GENOMIC DNA]</scope>
    <source>
        <strain evidence="4 5">DSM 17896</strain>
    </source>
</reference>
<proteinExistence type="predicted"/>
<protein>
    <submittedName>
        <fullName evidence="4">Kxykxgkxw signal domain protein</fullName>
    </submittedName>
</protein>
<dbReference type="InterPro" id="IPR022263">
    <property type="entry name" value="KxYKxGKxW"/>
</dbReference>
<evidence type="ECO:0000313" key="4">
    <source>
        <dbReference type="EMBL" id="KRN59290.1"/>
    </source>
</evidence>
<feature type="chain" id="PRO_5039673464" evidence="3">
    <location>
        <begin position="24"/>
        <end position="871"/>
    </location>
</feature>
<dbReference type="STRING" id="396268.IV45_GL001438"/>
<keyword evidence="1 3" id="KW-0732">Signal</keyword>
<dbReference type="EMBL" id="JQBW01000005">
    <property type="protein sequence ID" value="KRN59290.1"/>
    <property type="molecule type" value="Genomic_DNA"/>
</dbReference>
<sequence>MKEHKKLYKAGKLWLAMTLFAFATTIMMANPVTHAAVNEAANSVAPQSAAVSPASAAASPANSQERTIVTTPTHAAPEASSASTASQSATSNVSSASASARHSVSTPAVATSAHVYAATLADAQDPYQNVIQLPAGWVDALRPVHGWGDIYDADLSARLTQLGQEGEALNAGKYIHNPNDNYMVYYNADGSIDKRQILILTQYVCRLLNPIREALGNPVYKINQGSIDIANEVAKGYVKDNWSLLIRRAHDMDRLQAIGNDYGVMVSESISGGYTNAAPSGNTMDHLKNAAYDSIVDMLFYDADSAWGHTTDLVGARQSDVTSSYLGVAPDGLGNLHYNGEPETDGIWKYVLTDANQNAYNLVTDSTTKFNQEYNYTYDVNDNYLNPNTPIALENKANLDSYRLLPSTNSNYAILKVSGWHAADLSRYQSTPYLIVYDNTLGREVGRQRVASPVARPDVFKAYPYIYNSQNAGFNQGIAIPVTSLGHSLSVVARYSNDSATGEGATTDYWFQPIHFDQGNFANLDYMGIQGGHLHVAGWHASNQAAGRPYHVIILFDASQGREIARQTVDSSANQRPDVANAYPTVANALNSGFNLDFSLTPAMANDNLQIVSRWSSNPDANSDYVDYWFSPRKVVNDMGNYAYLDSVSSKNGKVYVSGWNATNQALGRPYHYIIAFDKTRNRELGRVLVDQPQQRDDVQRAYQQVFNADDSGFKVSFNLSTAMANDDITYLSRWTDDPAGNGNAADYWFNPVNKINRGHLDLCQYSDGDLTVTGWHANDASIYEPQRTLILFDKTTNREVARQHVSAVSRPDVARAFNDTRTAGQAGFATTFVGFTPVKGHQYSLVSRYSLTSDANENYTDYWFNLGTLL</sequence>
<organism evidence="4 5">
    <name type="scientific">Limosilactobacillus secaliphilus</name>
    <dbReference type="NCBI Taxonomy" id="396268"/>
    <lineage>
        <taxon>Bacteria</taxon>
        <taxon>Bacillati</taxon>
        <taxon>Bacillota</taxon>
        <taxon>Bacilli</taxon>
        <taxon>Lactobacillales</taxon>
        <taxon>Lactobacillaceae</taxon>
        <taxon>Limosilactobacillus</taxon>
    </lineage>
</organism>
<accession>A0A0R2IBC0</accession>
<evidence type="ECO:0000256" key="1">
    <source>
        <dbReference type="ARBA" id="ARBA00022729"/>
    </source>
</evidence>